<evidence type="ECO:0000256" key="10">
    <source>
        <dbReference type="ARBA" id="ARBA00022726"/>
    </source>
</evidence>
<comment type="catalytic activity">
    <reaction evidence="14">
        <text>IMP + diphosphate = hypoxanthine + 5-phospho-alpha-D-ribose 1-diphosphate</text>
        <dbReference type="Rhea" id="RHEA:17973"/>
        <dbReference type="ChEBI" id="CHEBI:17368"/>
        <dbReference type="ChEBI" id="CHEBI:33019"/>
        <dbReference type="ChEBI" id="CHEBI:58017"/>
        <dbReference type="ChEBI" id="CHEBI:58053"/>
        <dbReference type="EC" id="2.4.2.8"/>
    </reaction>
    <physiologicalReaction direction="right-to-left" evidence="14">
        <dbReference type="Rhea" id="RHEA:17975"/>
    </physiologicalReaction>
</comment>
<protein>
    <recommendedName>
        <fullName evidence="5 15">Hypoxanthine phosphoribosyltransferase</fullName>
        <ecNumber evidence="5 15">2.4.2.8</ecNumber>
    </recommendedName>
</protein>
<keyword evidence="9 15" id="KW-0479">Metal-binding</keyword>
<dbReference type="EC" id="2.4.2.8" evidence="5 15"/>
<dbReference type="GO" id="GO:0032263">
    <property type="term" value="P:GMP salvage"/>
    <property type="evidence" value="ECO:0007669"/>
    <property type="project" value="TreeGrafter"/>
</dbReference>
<evidence type="ECO:0000256" key="6">
    <source>
        <dbReference type="ARBA" id="ARBA00022490"/>
    </source>
</evidence>
<comment type="cofactor">
    <cofactor evidence="1 15">
        <name>Mg(2+)</name>
        <dbReference type="ChEBI" id="CHEBI:18420"/>
    </cofactor>
</comment>
<dbReference type="InterPro" id="IPR050408">
    <property type="entry name" value="HGPRT"/>
</dbReference>
<dbReference type="RefSeq" id="WP_254165931.1">
    <property type="nucleotide sequence ID" value="NZ_JAHESF010000019.1"/>
</dbReference>
<dbReference type="AlphaFoldDB" id="A0AAP2DPL7"/>
<comment type="pathway">
    <text evidence="3 15">Purine metabolism; IMP biosynthesis via salvage pathway; IMP from hypoxanthine: step 1/1.</text>
</comment>
<evidence type="ECO:0000256" key="3">
    <source>
        <dbReference type="ARBA" id="ARBA00004669"/>
    </source>
</evidence>
<dbReference type="GO" id="GO:0004422">
    <property type="term" value="F:hypoxanthine phosphoribosyltransferase activity"/>
    <property type="evidence" value="ECO:0007669"/>
    <property type="project" value="InterPro"/>
</dbReference>
<keyword evidence="7 15" id="KW-0328">Glycosyltransferase</keyword>
<dbReference type="Proteomes" id="UP001319200">
    <property type="component" value="Unassembled WGS sequence"/>
</dbReference>
<accession>A0AAP2DPL7</accession>
<evidence type="ECO:0000256" key="13">
    <source>
        <dbReference type="ARBA" id="ARBA00048811"/>
    </source>
</evidence>
<dbReference type="CDD" id="cd06223">
    <property type="entry name" value="PRTases_typeI"/>
    <property type="match status" value="1"/>
</dbReference>
<dbReference type="EMBL" id="JAHESF010000019">
    <property type="protein sequence ID" value="MBT1698897.1"/>
    <property type="molecule type" value="Genomic_DNA"/>
</dbReference>
<dbReference type="GO" id="GO:0006178">
    <property type="term" value="P:guanine salvage"/>
    <property type="evidence" value="ECO:0007669"/>
    <property type="project" value="TreeGrafter"/>
</dbReference>
<dbReference type="GO" id="GO:0005829">
    <property type="term" value="C:cytosol"/>
    <property type="evidence" value="ECO:0007669"/>
    <property type="project" value="TreeGrafter"/>
</dbReference>
<evidence type="ECO:0000256" key="7">
    <source>
        <dbReference type="ARBA" id="ARBA00022676"/>
    </source>
</evidence>
<keyword evidence="11 15" id="KW-0547">Nucleotide-binding</keyword>
<evidence type="ECO:0000256" key="12">
    <source>
        <dbReference type="ARBA" id="ARBA00022842"/>
    </source>
</evidence>
<dbReference type="GO" id="GO:0006166">
    <property type="term" value="P:purine ribonucleoside salvage"/>
    <property type="evidence" value="ECO:0007669"/>
    <property type="project" value="UniProtKB-KW"/>
</dbReference>
<evidence type="ECO:0000256" key="9">
    <source>
        <dbReference type="ARBA" id="ARBA00022723"/>
    </source>
</evidence>
<reference evidence="17 18" key="1">
    <citation type="submission" date="2021-05" db="EMBL/GenBank/DDBJ databases">
        <title>A Polyphasic approach of four new species of the genus Ohtaekwangia: Ohtaekwangia histidinii sp. nov., Ohtaekwangia cretensis sp. nov., Ohtaekwangia indiensis sp. nov., Ohtaekwangia reichenbachii sp. nov. from diverse environment.</title>
        <authorList>
            <person name="Octaviana S."/>
        </authorList>
    </citation>
    <scope>NUCLEOTIDE SEQUENCE [LARGE SCALE GENOMIC DNA]</scope>
    <source>
        <strain evidence="17 18">PWU4</strain>
    </source>
</reference>
<dbReference type="Pfam" id="PF00156">
    <property type="entry name" value="Pribosyltran"/>
    <property type="match status" value="1"/>
</dbReference>
<comment type="caution">
    <text evidence="17">The sequence shown here is derived from an EMBL/GenBank/DDBJ whole genome shotgun (WGS) entry which is preliminary data.</text>
</comment>
<evidence type="ECO:0000313" key="18">
    <source>
        <dbReference type="Proteomes" id="UP001319200"/>
    </source>
</evidence>
<evidence type="ECO:0000256" key="4">
    <source>
        <dbReference type="ARBA" id="ARBA00008391"/>
    </source>
</evidence>
<dbReference type="InterPro" id="IPR000836">
    <property type="entry name" value="PRTase_dom"/>
</dbReference>
<evidence type="ECO:0000256" key="14">
    <source>
        <dbReference type="ARBA" id="ARBA00049402"/>
    </source>
</evidence>
<comment type="subcellular location">
    <subcellularLocation>
        <location evidence="2 15">Cytoplasm</location>
    </subcellularLocation>
</comment>
<comment type="similarity">
    <text evidence="4 15">Belongs to the purine/pyrimidine phosphoribosyltransferase family.</text>
</comment>
<dbReference type="NCBIfam" id="TIGR01203">
    <property type="entry name" value="HGPRTase"/>
    <property type="match status" value="1"/>
</dbReference>
<dbReference type="PANTHER" id="PTHR43340">
    <property type="entry name" value="HYPOXANTHINE-GUANINE PHOSPHORIBOSYLTRANSFERASE"/>
    <property type="match status" value="1"/>
</dbReference>
<dbReference type="GO" id="GO:0032264">
    <property type="term" value="P:IMP salvage"/>
    <property type="evidence" value="ECO:0007669"/>
    <property type="project" value="TreeGrafter"/>
</dbReference>
<dbReference type="Gene3D" id="3.40.50.2020">
    <property type="match status" value="1"/>
</dbReference>
<keyword evidence="18" id="KW-1185">Reference proteome</keyword>
<gene>
    <name evidence="17" type="primary">hpt</name>
    <name evidence="17" type="ORF">KK083_18535</name>
</gene>
<evidence type="ECO:0000259" key="16">
    <source>
        <dbReference type="Pfam" id="PF00156"/>
    </source>
</evidence>
<evidence type="ECO:0000256" key="11">
    <source>
        <dbReference type="ARBA" id="ARBA00022741"/>
    </source>
</evidence>
<name>A0AAP2DPL7_9BACT</name>
<organism evidence="17 18">
    <name type="scientific">Chryseosolibacter histidini</name>
    <dbReference type="NCBI Taxonomy" id="2782349"/>
    <lineage>
        <taxon>Bacteria</taxon>
        <taxon>Pseudomonadati</taxon>
        <taxon>Bacteroidota</taxon>
        <taxon>Cytophagia</taxon>
        <taxon>Cytophagales</taxon>
        <taxon>Chryseotaleaceae</taxon>
        <taxon>Chryseosolibacter</taxon>
    </lineage>
</organism>
<keyword evidence="6 15" id="KW-0963">Cytoplasm</keyword>
<dbReference type="InterPro" id="IPR029057">
    <property type="entry name" value="PRTase-like"/>
</dbReference>
<evidence type="ECO:0000256" key="15">
    <source>
        <dbReference type="RuleBase" id="RU364099"/>
    </source>
</evidence>
<feature type="domain" description="Phosphoribosyltransferase" evidence="16">
    <location>
        <begin position="15"/>
        <end position="160"/>
    </location>
</feature>
<evidence type="ECO:0000256" key="1">
    <source>
        <dbReference type="ARBA" id="ARBA00001946"/>
    </source>
</evidence>
<dbReference type="GO" id="GO:0000287">
    <property type="term" value="F:magnesium ion binding"/>
    <property type="evidence" value="ECO:0007669"/>
    <property type="project" value="TreeGrafter"/>
</dbReference>
<sequence length="175" mass="19844">MKIRDLEFREFISEPETLRKVQSLAELISRDYQDNPPVFLPVLNGSFIFAADLIKRITIPCRVSFVKVSSYEGTSSSGQLKSLIGVDESLFNQDVVIVEDIVDTGFTLLKLVDELKGLGVRSVEVVTLLRKRPAREKNINVRYVGFDIDNEFVLGYGLDYDGLGRNYKEIYKADL</sequence>
<dbReference type="InterPro" id="IPR005904">
    <property type="entry name" value="Hxn_phspho_trans"/>
</dbReference>
<evidence type="ECO:0000256" key="2">
    <source>
        <dbReference type="ARBA" id="ARBA00004496"/>
    </source>
</evidence>
<proteinExistence type="inferred from homology"/>
<dbReference type="GO" id="GO:0046100">
    <property type="term" value="P:hypoxanthine metabolic process"/>
    <property type="evidence" value="ECO:0007669"/>
    <property type="project" value="TreeGrafter"/>
</dbReference>
<evidence type="ECO:0000313" key="17">
    <source>
        <dbReference type="EMBL" id="MBT1698897.1"/>
    </source>
</evidence>
<keyword evidence="12 15" id="KW-0460">Magnesium</keyword>
<keyword evidence="8 15" id="KW-0808">Transferase</keyword>
<evidence type="ECO:0000256" key="5">
    <source>
        <dbReference type="ARBA" id="ARBA00011895"/>
    </source>
</evidence>
<dbReference type="PANTHER" id="PTHR43340:SF1">
    <property type="entry name" value="HYPOXANTHINE PHOSPHORIBOSYLTRANSFERASE"/>
    <property type="match status" value="1"/>
</dbReference>
<evidence type="ECO:0000256" key="8">
    <source>
        <dbReference type="ARBA" id="ARBA00022679"/>
    </source>
</evidence>
<comment type="catalytic activity">
    <reaction evidence="13">
        <text>GMP + diphosphate = guanine + 5-phospho-alpha-D-ribose 1-diphosphate</text>
        <dbReference type="Rhea" id="RHEA:25424"/>
        <dbReference type="ChEBI" id="CHEBI:16235"/>
        <dbReference type="ChEBI" id="CHEBI:33019"/>
        <dbReference type="ChEBI" id="CHEBI:58017"/>
        <dbReference type="ChEBI" id="CHEBI:58115"/>
        <dbReference type="EC" id="2.4.2.8"/>
    </reaction>
    <physiologicalReaction direction="right-to-left" evidence="13">
        <dbReference type="Rhea" id="RHEA:25426"/>
    </physiologicalReaction>
</comment>
<dbReference type="GO" id="GO:0000166">
    <property type="term" value="F:nucleotide binding"/>
    <property type="evidence" value="ECO:0007669"/>
    <property type="project" value="UniProtKB-KW"/>
</dbReference>
<keyword evidence="10 15" id="KW-0660">Purine salvage</keyword>
<dbReference type="SUPFAM" id="SSF53271">
    <property type="entry name" value="PRTase-like"/>
    <property type="match status" value="1"/>
</dbReference>